<accession>A0ABU9WAR7</accession>
<protein>
    <submittedName>
        <fullName evidence="4">XRE family transcriptional regulator</fullName>
    </submittedName>
</protein>
<dbReference type="PROSITE" id="PS50943">
    <property type="entry name" value="HTH_CROC1"/>
    <property type="match status" value="1"/>
</dbReference>
<dbReference type="InterPro" id="IPR001387">
    <property type="entry name" value="Cro/C1-type_HTH"/>
</dbReference>
<dbReference type="CDD" id="cd02209">
    <property type="entry name" value="cupin_XRE_C"/>
    <property type="match status" value="1"/>
</dbReference>
<dbReference type="InterPro" id="IPR014710">
    <property type="entry name" value="RmlC-like_jellyroll"/>
</dbReference>
<gene>
    <name evidence="4" type="ORF">VOI36_04465</name>
</gene>
<feature type="region of interest" description="Disordered" evidence="2">
    <location>
        <begin position="1"/>
        <end position="30"/>
    </location>
</feature>
<dbReference type="SUPFAM" id="SSF51182">
    <property type="entry name" value="RmlC-like cupins"/>
    <property type="match status" value="1"/>
</dbReference>
<dbReference type="InterPro" id="IPR011051">
    <property type="entry name" value="RmlC_Cupin_sf"/>
</dbReference>
<sequence>MLIRLTTGKGYMPQGQDTDSSASDENDSLSRAFGGRVRGLREAAGLTLEQLSQLSGVSRAMLSKVERGEKSPTIGIATRIAHSLQASLTELVGGNQPEDNTVVMRKAARPIFRDPETGFERHIVSPATGAGRVELVYHYLPPGVSTGWLPAYPSGSEKQIVVTIGNLVVEFRARKEYLGPGDSIFFQADVELSFVNQTAEPCGYFMVISRRA</sequence>
<organism evidence="4 5">
    <name type="scientific">Burkholderia theae</name>
    <dbReference type="NCBI Taxonomy" id="3143496"/>
    <lineage>
        <taxon>Bacteria</taxon>
        <taxon>Pseudomonadati</taxon>
        <taxon>Pseudomonadota</taxon>
        <taxon>Betaproteobacteria</taxon>
        <taxon>Burkholderiales</taxon>
        <taxon>Burkholderiaceae</taxon>
        <taxon>Burkholderia</taxon>
    </lineage>
</organism>
<dbReference type="Proteomes" id="UP001466933">
    <property type="component" value="Unassembled WGS sequence"/>
</dbReference>
<evidence type="ECO:0000259" key="3">
    <source>
        <dbReference type="PROSITE" id="PS50943"/>
    </source>
</evidence>
<dbReference type="RefSeq" id="WP_343490972.1">
    <property type="nucleotide sequence ID" value="NZ_JBCPYA010000001.1"/>
</dbReference>
<dbReference type="Gene3D" id="2.60.120.10">
    <property type="entry name" value="Jelly Rolls"/>
    <property type="match status" value="1"/>
</dbReference>
<dbReference type="EMBL" id="JBCPYA010000001">
    <property type="protein sequence ID" value="MEN2469138.1"/>
    <property type="molecule type" value="Genomic_DNA"/>
</dbReference>
<dbReference type="PANTHER" id="PTHR46797:SF10">
    <property type="entry name" value="BLR1115 PROTEIN"/>
    <property type="match status" value="1"/>
</dbReference>
<dbReference type="Gene3D" id="1.10.260.40">
    <property type="entry name" value="lambda repressor-like DNA-binding domains"/>
    <property type="match status" value="1"/>
</dbReference>
<feature type="domain" description="HTH cro/C1-type" evidence="3">
    <location>
        <begin position="37"/>
        <end position="91"/>
    </location>
</feature>
<dbReference type="SUPFAM" id="SSF47413">
    <property type="entry name" value="lambda repressor-like DNA-binding domains"/>
    <property type="match status" value="1"/>
</dbReference>
<proteinExistence type="predicted"/>
<reference evidence="4 5" key="1">
    <citation type="submission" date="2024-05" db="EMBL/GenBank/DDBJ databases">
        <title>Burkholderia sp. Nov. a novel bacteria isolated from rhizosphere soil of Camellia sinensis.</title>
        <authorList>
            <person name="Dong Y."/>
        </authorList>
    </citation>
    <scope>NUCLEOTIDE SEQUENCE [LARGE SCALE GENOMIC DNA]</scope>
    <source>
        <strain evidence="4 5">GS2Y</strain>
    </source>
</reference>
<dbReference type="PANTHER" id="PTHR46797">
    <property type="entry name" value="HTH-TYPE TRANSCRIPTIONAL REGULATOR"/>
    <property type="match status" value="1"/>
</dbReference>
<evidence type="ECO:0000313" key="4">
    <source>
        <dbReference type="EMBL" id="MEN2469138.1"/>
    </source>
</evidence>
<dbReference type="InterPro" id="IPR050807">
    <property type="entry name" value="TransReg_Diox_bact_type"/>
</dbReference>
<dbReference type="InterPro" id="IPR010982">
    <property type="entry name" value="Lambda_DNA-bd_dom_sf"/>
</dbReference>
<evidence type="ECO:0000313" key="5">
    <source>
        <dbReference type="Proteomes" id="UP001466933"/>
    </source>
</evidence>
<name>A0ABU9WAR7_9BURK</name>
<dbReference type="SMART" id="SM00530">
    <property type="entry name" value="HTH_XRE"/>
    <property type="match status" value="1"/>
</dbReference>
<evidence type="ECO:0000256" key="1">
    <source>
        <dbReference type="ARBA" id="ARBA00023125"/>
    </source>
</evidence>
<comment type="caution">
    <text evidence="4">The sequence shown here is derived from an EMBL/GenBank/DDBJ whole genome shotgun (WGS) entry which is preliminary data.</text>
</comment>
<dbReference type="Pfam" id="PF01381">
    <property type="entry name" value="HTH_3"/>
    <property type="match status" value="1"/>
</dbReference>
<dbReference type="CDD" id="cd00093">
    <property type="entry name" value="HTH_XRE"/>
    <property type="match status" value="1"/>
</dbReference>
<keyword evidence="5" id="KW-1185">Reference proteome</keyword>
<keyword evidence="1" id="KW-0238">DNA-binding</keyword>
<evidence type="ECO:0000256" key="2">
    <source>
        <dbReference type="SAM" id="MobiDB-lite"/>
    </source>
</evidence>